<name>A0ABT2ZKA9_9RHOB</name>
<reference evidence="2 3" key="1">
    <citation type="submission" date="2022-10" db="EMBL/GenBank/DDBJ databases">
        <title>Defluviimonas sp. nov., isolated from ocean surface sediments.</title>
        <authorList>
            <person name="He W."/>
            <person name="Wang L."/>
            <person name="Zhang D.-F."/>
        </authorList>
    </citation>
    <scope>NUCLEOTIDE SEQUENCE [LARGE SCALE GENOMIC DNA]</scope>
    <source>
        <strain evidence="2 3">WL0050</strain>
    </source>
</reference>
<feature type="signal peptide" evidence="1">
    <location>
        <begin position="1"/>
        <end position="19"/>
    </location>
</feature>
<protein>
    <recommendedName>
        <fullName evidence="4">UrcA family protein</fullName>
    </recommendedName>
</protein>
<proteinExistence type="predicted"/>
<evidence type="ECO:0000256" key="1">
    <source>
        <dbReference type="SAM" id="SignalP"/>
    </source>
</evidence>
<keyword evidence="1" id="KW-0732">Signal</keyword>
<feature type="chain" id="PRO_5046114088" description="UrcA family protein" evidence="1">
    <location>
        <begin position="20"/>
        <end position="108"/>
    </location>
</feature>
<keyword evidence="3" id="KW-1185">Reference proteome</keyword>
<dbReference type="Proteomes" id="UP001652564">
    <property type="component" value="Unassembled WGS sequence"/>
</dbReference>
<comment type="caution">
    <text evidence="2">The sequence shown here is derived from an EMBL/GenBank/DDBJ whole genome shotgun (WGS) entry which is preliminary data.</text>
</comment>
<evidence type="ECO:0000313" key="2">
    <source>
        <dbReference type="EMBL" id="MCV2871558.1"/>
    </source>
</evidence>
<sequence>MTIRLLTALALVTSLPGCAGVIVADASKNESRAAIAKVMAEERPGIDAEAAGKCVQKAMTLVETVQLGTADNYKSVSSANRERIRTYAARAEAVACLDALPVTEEVAG</sequence>
<accession>A0ABT2ZKA9</accession>
<gene>
    <name evidence="2" type="ORF">OEZ71_04540</name>
</gene>
<dbReference type="RefSeq" id="WP_263738726.1">
    <property type="nucleotide sequence ID" value="NZ_JAOWKZ010000001.1"/>
</dbReference>
<dbReference type="EMBL" id="JAOWKZ010000001">
    <property type="protein sequence ID" value="MCV2871558.1"/>
    <property type="molecule type" value="Genomic_DNA"/>
</dbReference>
<evidence type="ECO:0008006" key="4">
    <source>
        <dbReference type="Google" id="ProtNLM"/>
    </source>
</evidence>
<organism evidence="2 3">
    <name type="scientific">Albidovulum litorale</name>
    <dbReference type="NCBI Taxonomy" id="2984134"/>
    <lineage>
        <taxon>Bacteria</taxon>
        <taxon>Pseudomonadati</taxon>
        <taxon>Pseudomonadota</taxon>
        <taxon>Alphaproteobacteria</taxon>
        <taxon>Rhodobacterales</taxon>
        <taxon>Paracoccaceae</taxon>
        <taxon>Albidovulum</taxon>
    </lineage>
</organism>
<evidence type="ECO:0000313" key="3">
    <source>
        <dbReference type="Proteomes" id="UP001652564"/>
    </source>
</evidence>